<keyword evidence="10" id="KW-1185">Reference proteome</keyword>
<evidence type="ECO:0000313" key="9">
    <source>
        <dbReference type="EMBL" id="GAA1983934.1"/>
    </source>
</evidence>
<evidence type="ECO:0000259" key="8">
    <source>
        <dbReference type="Pfam" id="PF12680"/>
    </source>
</evidence>
<feature type="domain" description="RNA polymerase sigma factor 70 region 4 type 2" evidence="7">
    <location>
        <begin position="145"/>
        <end position="197"/>
    </location>
</feature>
<dbReference type="InterPro" id="IPR037401">
    <property type="entry name" value="SnoaL-like"/>
</dbReference>
<organism evidence="9 10">
    <name type="scientific">Catenulispora subtropica</name>
    <dbReference type="NCBI Taxonomy" id="450798"/>
    <lineage>
        <taxon>Bacteria</taxon>
        <taxon>Bacillati</taxon>
        <taxon>Actinomycetota</taxon>
        <taxon>Actinomycetes</taxon>
        <taxon>Catenulisporales</taxon>
        <taxon>Catenulisporaceae</taxon>
        <taxon>Catenulispora</taxon>
    </lineage>
</organism>
<evidence type="ECO:0000256" key="5">
    <source>
        <dbReference type="ARBA" id="ARBA00023163"/>
    </source>
</evidence>
<dbReference type="Proteomes" id="UP001499854">
    <property type="component" value="Unassembled WGS sequence"/>
</dbReference>
<sequence>MSAELLHRARSGDREAFAELVEPYRTELHLLCYRMLGSLQDAEDTLQEALLAAWMGLEGFEGRSSIRTWLHRITTNRCLNALRTTSRRPAAAVTAATPVAGWVPELSHLGEVPWLQPYPDLLLDGLPDGAPGPEARYEAREAVSLAFMTALQLLPPNQRAVLLLRDVFGYRAAEAADLLGLTESAVNSALKRARATLDASRSAEPPAPAPGSAQEVALTDRFVAAFLSHDVEALIALMTDDVWVRMPPLAFEYRGLDDARRFFAAVHPHRSQITHMVPTRANGHPAWGEYARDPVTGLLHCIGLLVVAYAGDRVRELTHFEIGIAAMFGLPRTMRDQGVFQ</sequence>
<dbReference type="Pfam" id="PF08281">
    <property type="entry name" value="Sigma70_r4_2"/>
    <property type="match status" value="1"/>
</dbReference>
<evidence type="ECO:0000313" key="10">
    <source>
        <dbReference type="Proteomes" id="UP001499854"/>
    </source>
</evidence>
<gene>
    <name evidence="9" type="ORF">GCM10009838_52180</name>
</gene>
<keyword evidence="5" id="KW-0804">Transcription</keyword>
<evidence type="ECO:0000256" key="3">
    <source>
        <dbReference type="ARBA" id="ARBA00023015"/>
    </source>
</evidence>
<dbReference type="Gene3D" id="1.10.10.10">
    <property type="entry name" value="Winged helix-like DNA-binding domain superfamily/Winged helix DNA-binding domain"/>
    <property type="match status" value="1"/>
</dbReference>
<dbReference type="PANTHER" id="PTHR43133">
    <property type="entry name" value="RNA POLYMERASE ECF-TYPE SIGMA FACTO"/>
    <property type="match status" value="1"/>
</dbReference>
<evidence type="ECO:0000256" key="1">
    <source>
        <dbReference type="ARBA" id="ARBA00010641"/>
    </source>
</evidence>
<reference evidence="10" key="1">
    <citation type="journal article" date="2019" name="Int. J. Syst. Evol. Microbiol.">
        <title>The Global Catalogue of Microorganisms (GCM) 10K type strain sequencing project: providing services to taxonomists for standard genome sequencing and annotation.</title>
        <authorList>
            <consortium name="The Broad Institute Genomics Platform"/>
            <consortium name="The Broad Institute Genome Sequencing Center for Infectious Disease"/>
            <person name="Wu L."/>
            <person name="Ma J."/>
        </authorList>
    </citation>
    <scope>NUCLEOTIDE SEQUENCE [LARGE SCALE GENOMIC DNA]</scope>
    <source>
        <strain evidence="10">JCM 16013</strain>
    </source>
</reference>
<comment type="subunit">
    <text evidence="2">Interacts transiently with the RNA polymerase catalytic core formed by RpoA, RpoB, RpoC and RpoZ (2 alpha, 1 beta, 1 beta' and 1 omega subunit) to form the RNA polymerase holoenzyme that can initiate transcription.</text>
</comment>
<feature type="domain" description="SnoaL-like" evidence="8">
    <location>
        <begin position="220"/>
        <end position="276"/>
    </location>
</feature>
<dbReference type="Gene3D" id="3.10.450.50">
    <property type="match status" value="1"/>
</dbReference>
<dbReference type="EMBL" id="BAAAQM010000032">
    <property type="protein sequence ID" value="GAA1983934.1"/>
    <property type="molecule type" value="Genomic_DNA"/>
</dbReference>
<dbReference type="InterPro" id="IPR013325">
    <property type="entry name" value="RNA_pol_sigma_r2"/>
</dbReference>
<keyword evidence="3" id="KW-0805">Transcription regulation</keyword>
<dbReference type="InterPro" id="IPR039425">
    <property type="entry name" value="RNA_pol_sigma-70-like"/>
</dbReference>
<comment type="caution">
    <text evidence="9">The sequence shown here is derived from an EMBL/GenBank/DDBJ whole genome shotgun (WGS) entry which is preliminary data.</text>
</comment>
<dbReference type="Pfam" id="PF12680">
    <property type="entry name" value="SnoaL_2"/>
    <property type="match status" value="1"/>
</dbReference>
<dbReference type="InterPro" id="IPR013324">
    <property type="entry name" value="RNA_pol_sigma_r3/r4-like"/>
</dbReference>
<dbReference type="CDD" id="cd06171">
    <property type="entry name" value="Sigma70_r4"/>
    <property type="match status" value="1"/>
</dbReference>
<dbReference type="NCBIfam" id="TIGR02960">
    <property type="entry name" value="SigX5"/>
    <property type="match status" value="1"/>
</dbReference>
<accession>A0ABP5DPF6</accession>
<dbReference type="Gene3D" id="1.10.1740.10">
    <property type="match status" value="1"/>
</dbReference>
<evidence type="ECO:0000256" key="4">
    <source>
        <dbReference type="ARBA" id="ARBA00023082"/>
    </source>
</evidence>
<dbReference type="InterPro" id="IPR032710">
    <property type="entry name" value="NTF2-like_dom_sf"/>
</dbReference>
<evidence type="ECO:0000259" key="6">
    <source>
        <dbReference type="Pfam" id="PF04542"/>
    </source>
</evidence>
<dbReference type="SUPFAM" id="SSF54427">
    <property type="entry name" value="NTF2-like"/>
    <property type="match status" value="1"/>
</dbReference>
<proteinExistence type="inferred from homology"/>
<dbReference type="InterPro" id="IPR013249">
    <property type="entry name" value="RNA_pol_sigma70_r4_t2"/>
</dbReference>
<dbReference type="InterPro" id="IPR014284">
    <property type="entry name" value="RNA_pol_sigma-70_dom"/>
</dbReference>
<dbReference type="RefSeq" id="WP_344659745.1">
    <property type="nucleotide sequence ID" value="NZ_BAAAQM010000032.1"/>
</dbReference>
<keyword evidence="4" id="KW-0731">Sigma factor</keyword>
<evidence type="ECO:0000259" key="7">
    <source>
        <dbReference type="Pfam" id="PF08281"/>
    </source>
</evidence>
<comment type="similarity">
    <text evidence="1">Belongs to the sigma-70 factor family. ECF subfamily.</text>
</comment>
<dbReference type="Pfam" id="PF04542">
    <property type="entry name" value="Sigma70_r2"/>
    <property type="match status" value="1"/>
</dbReference>
<dbReference type="InterPro" id="IPR014305">
    <property type="entry name" value="RNA_pol_sigma-G_actinobac"/>
</dbReference>
<name>A0ABP5DPF6_9ACTN</name>
<dbReference type="SUPFAM" id="SSF88659">
    <property type="entry name" value="Sigma3 and sigma4 domains of RNA polymerase sigma factors"/>
    <property type="match status" value="1"/>
</dbReference>
<dbReference type="NCBIfam" id="TIGR02937">
    <property type="entry name" value="sigma70-ECF"/>
    <property type="match status" value="1"/>
</dbReference>
<dbReference type="InterPro" id="IPR036388">
    <property type="entry name" value="WH-like_DNA-bd_sf"/>
</dbReference>
<dbReference type="SUPFAM" id="SSF88946">
    <property type="entry name" value="Sigma2 domain of RNA polymerase sigma factors"/>
    <property type="match status" value="1"/>
</dbReference>
<dbReference type="InterPro" id="IPR007627">
    <property type="entry name" value="RNA_pol_sigma70_r2"/>
</dbReference>
<dbReference type="NCBIfam" id="NF006089">
    <property type="entry name" value="PRK08241.1"/>
    <property type="match status" value="1"/>
</dbReference>
<evidence type="ECO:0000256" key="2">
    <source>
        <dbReference type="ARBA" id="ARBA00011344"/>
    </source>
</evidence>
<feature type="domain" description="RNA polymerase sigma-70 region 2" evidence="6">
    <location>
        <begin position="20"/>
        <end position="88"/>
    </location>
</feature>
<protein>
    <submittedName>
        <fullName evidence="9">Sigma-70 family RNA polymerase sigma factor</fullName>
    </submittedName>
</protein>
<dbReference type="PANTHER" id="PTHR43133:SF65">
    <property type="entry name" value="ECF RNA POLYMERASE SIGMA FACTOR SIGG"/>
    <property type="match status" value="1"/>
</dbReference>